<dbReference type="RefSeq" id="WP_109570803.1">
    <property type="nucleotide sequence ID" value="NZ_CP025958.1"/>
</dbReference>
<evidence type="ECO:0000256" key="4">
    <source>
        <dbReference type="ARBA" id="ARBA00022825"/>
    </source>
</evidence>
<dbReference type="InterPro" id="IPR002142">
    <property type="entry name" value="Peptidase_S49"/>
</dbReference>
<evidence type="ECO:0000256" key="1">
    <source>
        <dbReference type="ARBA" id="ARBA00008683"/>
    </source>
</evidence>
<dbReference type="Proteomes" id="UP000245802">
    <property type="component" value="Chromosome"/>
</dbReference>
<dbReference type="Gene3D" id="6.20.330.10">
    <property type="match status" value="1"/>
</dbReference>
<sequence length="361" mass="38479">MRVILLTLLTVPLAIGCNNERFQLKTRVAGNVETRLDTPPVSPSAGHVKPVLVQGGAPRIALVDVDGLILNTPFVGPLSVGENPVALFREKLEAVACDPCAKAVVLRINSPGGGVAACIAMRHDLEQFKARTRLPVVACLMDTATGGAYYLASAADHIVAGPATVTGGLGVVLNLFNLQDLMGMVNVRPQLIKSGERTDIGTSARRLTDGERELLQAMADEFRDRLAADIRRSRPGVVERLETPFEGSMFGWNLDRGRTFDGRILTAEQAKARNLVDAVGSLDDAISVAAQMGCPGGPARPGVVMYRRTNDPARSVYAVTANIPLQGAGLFPSVPGIDRAKLPTFLSVWQPELTMERLGGK</sequence>
<reference evidence="6 7" key="1">
    <citation type="submission" date="2018-01" db="EMBL/GenBank/DDBJ databases">
        <title>G. obscuriglobus.</title>
        <authorList>
            <person name="Franke J."/>
            <person name="Blomberg W."/>
            <person name="Selmecki A."/>
        </authorList>
    </citation>
    <scope>NUCLEOTIDE SEQUENCE [LARGE SCALE GENOMIC DNA]</scope>
    <source>
        <strain evidence="6 7">DSM 5831</strain>
    </source>
</reference>
<dbReference type="InterPro" id="IPR029045">
    <property type="entry name" value="ClpP/crotonase-like_dom_sf"/>
</dbReference>
<evidence type="ECO:0000259" key="5">
    <source>
        <dbReference type="Pfam" id="PF01343"/>
    </source>
</evidence>
<gene>
    <name evidence="6" type="ORF">C1280_04650</name>
</gene>
<dbReference type="Gene3D" id="3.90.226.10">
    <property type="entry name" value="2-enoyl-CoA Hydratase, Chain A, domain 1"/>
    <property type="match status" value="1"/>
</dbReference>
<dbReference type="GO" id="GO:0008236">
    <property type="term" value="F:serine-type peptidase activity"/>
    <property type="evidence" value="ECO:0007669"/>
    <property type="project" value="UniProtKB-KW"/>
</dbReference>
<proteinExistence type="inferred from homology"/>
<keyword evidence="2" id="KW-0645">Protease</keyword>
<protein>
    <submittedName>
        <fullName evidence="6">S49 family peptidase</fullName>
    </submittedName>
</protein>
<name>A0A2Z3GSY2_9BACT</name>
<dbReference type="PANTHER" id="PTHR42987">
    <property type="entry name" value="PEPTIDASE S49"/>
    <property type="match status" value="1"/>
</dbReference>
<evidence type="ECO:0000313" key="7">
    <source>
        <dbReference type="Proteomes" id="UP000245802"/>
    </source>
</evidence>
<evidence type="ECO:0000256" key="2">
    <source>
        <dbReference type="ARBA" id="ARBA00022670"/>
    </source>
</evidence>
<dbReference type="AlphaFoldDB" id="A0A2Z3GSY2"/>
<keyword evidence="4" id="KW-0720">Serine protease</keyword>
<accession>A0A2Z3GSY2</accession>
<keyword evidence="7" id="KW-1185">Reference proteome</keyword>
<dbReference type="InterPro" id="IPR047272">
    <property type="entry name" value="S49_SppA_C"/>
</dbReference>
<keyword evidence="3" id="KW-0378">Hydrolase</keyword>
<organism evidence="6 7">
    <name type="scientific">Gemmata obscuriglobus</name>
    <dbReference type="NCBI Taxonomy" id="114"/>
    <lineage>
        <taxon>Bacteria</taxon>
        <taxon>Pseudomonadati</taxon>
        <taxon>Planctomycetota</taxon>
        <taxon>Planctomycetia</taxon>
        <taxon>Gemmatales</taxon>
        <taxon>Gemmataceae</taxon>
        <taxon>Gemmata</taxon>
    </lineage>
</organism>
<dbReference type="PROSITE" id="PS51257">
    <property type="entry name" value="PROKAR_LIPOPROTEIN"/>
    <property type="match status" value="1"/>
</dbReference>
<dbReference type="CDD" id="cd07023">
    <property type="entry name" value="S49_Sppa_N_C"/>
    <property type="match status" value="1"/>
</dbReference>
<dbReference type="GO" id="GO:0006508">
    <property type="term" value="P:proteolysis"/>
    <property type="evidence" value="ECO:0007669"/>
    <property type="project" value="UniProtKB-KW"/>
</dbReference>
<dbReference type="PANTHER" id="PTHR42987:SF4">
    <property type="entry name" value="PROTEASE SOHB-RELATED"/>
    <property type="match status" value="1"/>
</dbReference>
<dbReference type="EMBL" id="CP025958">
    <property type="protein sequence ID" value="AWM36378.1"/>
    <property type="molecule type" value="Genomic_DNA"/>
</dbReference>
<dbReference type="KEGG" id="gog:C1280_04650"/>
<dbReference type="OrthoDB" id="9764363at2"/>
<comment type="similarity">
    <text evidence="1">Belongs to the peptidase S49 family.</text>
</comment>
<evidence type="ECO:0000313" key="6">
    <source>
        <dbReference type="EMBL" id="AWM36378.1"/>
    </source>
</evidence>
<dbReference type="SUPFAM" id="SSF52096">
    <property type="entry name" value="ClpP/crotonase"/>
    <property type="match status" value="1"/>
</dbReference>
<dbReference type="Pfam" id="PF01343">
    <property type="entry name" value="Peptidase_S49"/>
    <property type="match status" value="1"/>
</dbReference>
<feature type="domain" description="Peptidase S49" evidence="5">
    <location>
        <begin position="132"/>
        <end position="235"/>
    </location>
</feature>
<evidence type="ECO:0000256" key="3">
    <source>
        <dbReference type="ARBA" id="ARBA00022801"/>
    </source>
</evidence>